<dbReference type="Pfam" id="PF00144">
    <property type="entry name" value="Beta-lactamase"/>
    <property type="match status" value="1"/>
</dbReference>
<evidence type="ECO:0000259" key="4">
    <source>
        <dbReference type="Pfam" id="PF00144"/>
    </source>
</evidence>
<accession>A0A9W9Z9Q9</accession>
<evidence type="ECO:0000256" key="3">
    <source>
        <dbReference type="SAM" id="Phobius"/>
    </source>
</evidence>
<dbReference type="Gene3D" id="3.40.710.10">
    <property type="entry name" value="DD-peptidase/beta-lactamase superfamily"/>
    <property type="match status" value="1"/>
</dbReference>
<comment type="similarity">
    <text evidence="1">Belongs to the beta-lactamase family.</text>
</comment>
<organism evidence="5 6">
    <name type="scientific">Desmophyllum pertusum</name>
    <dbReference type="NCBI Taxonomy" id="174260"/>
    <lineage>
        <taxon>Eukaryota</taxon>
        <taxon>Metazoa</taxon>
        <taxon>Cnidaria</taxon>
        <taxon>Anthozoa</taxon>
        <taxon>Hexacorallia</taxon>
        <taxon>Scleractinia</taxon>
        <taxon>Caryophylliina</taxon>
        <taxon>Caryophylliidae</taxon>
        <taxon>Desmophyllum</taxon>
    </lineage>
</organism>
<name>A0A9W9Z9Q9_9CNID</name>
<dbReference type="InterPro" id="IPR001466">
    <property type="entry name" value="Beta-lactam-related"/>
</dbReference>
<feature type="transmembrane region" description="Helical" evidence="3">
    <location>
        <begin position="101"/>
        <end position="122"/>
    </location>
</feature>
<feature type="region of interest" description="Disordered" evidence="2">
    <location>
        <begin position="128"/>
        <end position="152"/>
    </location>
</feature>
<keyword evidence="3" id="KW-0472">Membrane</keyword>
<protein>
    <submittedName>
        <fullName evidence="5">Beta-lactamase-like 1</fullName>
    </submittedName>
</protein>
<keyword evidence="6" id="KW-1185">Reference proteome</keyword>
<comment type="caution">
    <text evidence="5">The sequence shown here is derived from an EMBL/GenBank/DDBJ whole genome shotgun (WGS) entry which is preliminary data.</text>
</comment>
<proteinExistence type="inferred from homology"/>
<evidence type="ECO:0000256" key="1">
    <source>
        <dbReference type="ARBA" id="ARBA00038473"/>
    </source>
</evidence>
<reference evidence="5" key="1">
    <citation type="submission" date="2023-01" db="EMBL/GenBank/DDBJ databases">
        <title>Genome assembly of the deep-sea coral Lophelia pertusa.</title>
        <authorList>
            <person name="Herrera S."/>
            <person name="Cordes E."/>
        </authorList>
    </citation>
    <scope>NUCLEOTIDE SEQUENCE</scope>
    <source>
        <strain evidence="5">USNM1676648</strain>
        <tissue evidence="5">Polyp</tissue>
    </source>
</reference>
<dbReference type="AlphaFoldDB" id="A0A9W9Z9Q9"/>
<dbReference type="SUPFAM" id="SSF56601">
    <property type="entry name" value="beta-lactamase/transpeptidase-like"/>
    <property type="match status" value="1"/>
</dbReference>
<dbReference type="InterPro" id="IPR012338">
    <property type="entry name" value="Beta-lactam/transpept-like"/>
</dbReference>
<dbReference type="Proteomes" id="UP001163046">
    <property type="component" value="Unassembled WGS sequence"/>
</dbReference>
<keyword evidence="3" id="KW-1133">Transmembrane helix</keyword>
<dbReference type="PANTHER" id="PTHR22935:SF95">
    <property type="entry name" value="BETA-LACTAMASE-LIKE 1-RELATED"/>
    <property type="match status" value="1"/>
</dbReference>
<evidence type="ECO:0000313" key="6">
    <source>
        <dbReference type="Proteomes" id="UP001163046"/>
    </source>
</evidence>
<dbReference type="InterPro" id="IPR051478">
    <property type="entry name" value="Beta-lactamase-like_AB/R"/>
</dbReference>
<feature type="domain" description="Beta-lactamase-related" evidence="4">
    <location>
        <begin position="177"/>
        <end position="278"/>
    </location>
</feature>
<feature type="region of interest" description="Disordered" evidence="2">
    <location>
        <begin position="58"/>
        <end position="95"/>
    </location>
</feature>
<keyword evidence="3" id="KW-0812">Transmembrane</keyword>
<gene>
    <name evidence="5" type="primary">LACTBL1_9</name>
    <name evidence="5" type="ORF">OS493_036868</name>
</gene>
<dbReference type="EMBL" id="MU826414">
    <property type="protein sequence ID" value="KAJ7376104.1"/>
    <property type="molecule type" value="Genomic_DNA"/>
</dbReference>
<feature type="compositionally biased region" description="Low complexity" evidence="2">
    <location>
        <begin position="69"/>
        <end position="80"/>
    </location>
</feature>
<sequence length="278" mass="30760">MALEGIYFSSPRLQKQYEAATGSLRHPQGIMNTAYDNPDRPHTPSFIGNYASVHDPGPQAPYVFRDPAPSRTSRPSSSSTVGFLPPKKKKKHGSSCGKSCVIITLLVFFIILSIVMIALYFTRGSQGIKGSKNGKEDETSQLQKTTPAPPRQCRTIPKPVAFTTLPKRLQTELSSLDSFIEEQVKSGGPMAVTTNIVYRDKVIWEGQYGVMNNSKTPKRKPTVKTIFPIASGSKVLTVLMLYKLHNDGYVNSLDDPVTNYQNDFYVKNPFGNAPITLR</sequence>
<evidence type="ECO:0000256" key="2">
    <source>
        <dbReference type="SAM" id="MobiDB-lite"/>
    </source>
</evidence>
<dbReference type="PANTHER" id="PTHR22935">
    <property type="entry name" value="PENICILLIN-BINDING PROTEIN"/>
    <property type="match status" value="1"/>
</dbReference>
<dbReference type="OrthoDB" id="5946976at2759"/>
<evidence type="ECO:0000313" key="5">
    <source>
        <dbReference type="EMBL" id="KAJ7376104.1"/>
    </source>
</evidence>